<keyword evidence="2" id="KW-1185">Reference proteome</keyword>
<proteinExistence type="predicted"/>
<evidence type="ECO:0000313" key="2">
    <source>
        <dbReference type="Proteomes" id="UP001152523"/>
    </source>
</evidence>
<comment type="caution">
    <text evidence="1">The sequence shown here is derived from an EMBL/GenBank/DDBJ whole genome shotgun (WGS) entry which is preliminary data.</text>
</comment>
<dbReference type="EMBL" id="CAMAPF010000135">
    <property type="protein sequence ID" value="CAH9106329.1"/>
    <property type="molecule type" value="Genomic_DNA"/>
</dbReference>
<dbReference type="AlphaFoldDB" id="A0AAV0DPE5"/>
<accession>A0AAV0DPE5</accession>
<organism evidence="1 2">
    <name type="scientific">Cuscuta epithymum</name>
    <dbReference type="NCBI Taxonomy" id="186058"/>
    <lineage>
        <taxon>Eukaryota</taxon>
        <taxon>Viridiplantae</taxon>
        <taxon>Streptophyta</taxon>
        <taxon>Embryophyta</taxon>
        <taxon>Tracheophyta</taxon>
        <taxon>Spermatophyta</taxon>
        <taxon>Magnoliopsida</taxon>
        <taxon>eudicotyledons</taxon>
        <taxon>Gunneridae</taxon>
        <taxon>Pentapetalae</taxon>
        <taxon>asterids</taxon>
        <taxon>lamiids</taxon>
        <taxon>Solanales</taxon>
        <taxon>Convolvulaceae</taxon>
        <taxon>Cuscuteae</taxon>
        <taxon>Cuscuta</taxon>
        <taxon>Cuscuta subgen. Cuscuta</taxon>
    </lineage>
</organism>
<gene>
    <name evidence="1" type="ORF">CEPIT_LOCUS17536</name>
</gene>
<reference evidence="1" key="1">
    <citation type="submission" date="2022-07" db="EMBL/GenBank/DDBJ databases">
        <authorList>
            <person name="Macas J."/>
            <person name="Novak P."/>
            <person name="Neumann P."/>
        </authorList>
    </citation>
    <scope>NUCLEOTIDE SEQUENCE</scope>
</reference>
<sequence length="115" mass="13258">MRRIVKVRYFPNSEFLKAKLGNNSSSIWRSIFETQDILRKNIRRRVGHGRDVQVWADAWLPGPGDGKIHSAKPVGIADMNVAALRDFTVFRKRKMASGGPRRKMEFLLLKVDIEH</sequence>
<protein>
    <submittedName>
        <fullName evidence="1">Uncharacterized protein</fullName>
    </submittedName>
</protein>
<evidence type="ECO:0000313" key="1">
    <source>
        <dbReference type="EMBL" id="CAH9106329.1"/>
    </source>
</evidence>
<dbReference type="Proteomes" id="UP001152523">
    <property type="component" value="Unassembled WGS sequence"/>
</dbReference>
<name>A0AAV0DPE5_9ASTE</name>